<reference evidence="9" key="1">
    <citation type="submission" date="2017-04" db="EMBL/GenBank/DDBJ databases">
        <title>Function of individual gut microbiota members based on whole genome sequencing of pure cultures obtained from chicken caecum.</title>
        <authorList>
            <person name="Medvecky M."/>
            <person name="Cejkova D."/>
            <person name="Polansky O."/>
            <person name="Karasova D."/>
            <person name="Kubasova T."/>
            <person name="Cizek A."/>
            <person name="Rychlik I."/>
        </authorList>
    </citation>
    <scope>NUCLEOTIDE SEQUENCE [LARGE SCALE GENOMIC DNA]</scope>
    <source>
        <strain evidence="9">An149</strain>
    </source>
</reference>
<feature type="domain" description="GH84" evidence="7">
    <location>
        <begin position="180"/>
        <end position="450"/>
    </location>
</feature>
<feature type="domain" description="F5/8 type C" evidence="6">
    <location>
        <begin position="781"/>
        <end position="927"/>
    </location>
</feature>
<feature type="transmembrane region" description="Helical" evidence="5">
    <location>
        <begin position="1687"/>
        <end position="1706"/>
    </location>
</feature>
<dbReference type="InterPro" id="IPR051822">
    <property type="entry name" value="Glycosyl_Hydrolase_84"/>
</dbReference>
<keyword evidence="5" id="KW-0472">Membrane</keyword>
<evidence type="ECO:0000256" key="4">
    <source>
        <dbReference type="SAM" id="Coils"/>
    </source>
</evidence>
<dbReference type="Pfam" id="PF07555">
    <property type="entry name" value="NAGidase"/>
    <property type="match status" value="1"/>
</dbReference>
<dbReference type="GO" id="GO:0016231">
    <property type="term" value="F:beta-N-acetylglucosaminidase activity"/>
    <property type="evidence" value="ECO:0007669"/>
    <property type="project" value="TreeGrafter"/>
</dbReference>
<dbReference type="PROSITE" id="PS50022">
    <property type="entry name" value="FA58C_3"/>
    <property type="match status" value="2"/>
</dbReference>
<accession>A0A1Y4QHR6</accession>
<feature type="coiled-coil region" evidence="4">
    <location>
        <begin position="1651"/>
        <end position="1678"/>
    </location>
</feature>
<dbReference type="PANTHER" id="PTHR13170:SF16">
    <property type="entry name" value="PROTEIN O-GLCNACASE"/>
    <property type="match status" value="1"/>
</dbReference>
<evidence type="ECO:0000259" key="7">
    <source>
        <dbReference type="PROSITE" id="PS52009"/>
    </source>
</evidence>
<feature type="domain" description="F5/8 type C" evidence="6">
    <location>
        <begin position="632"/>
        <end position="737"/>
    </location>
</feature>
<evidence type="ECO:0000313" key="9">
    <source>
        <dbReference type="Proteomes" id="UP000196258"/>
    </source>
</evidence>
<dbReference type="InterPro" id="IPR015882">
    <property type="entry name" value="HEX_bac_N"/>
</dbReference>
<evidence type="ECO:0000256" key="5">
    <source>
        <dbReference type="SAM" id="Phobius"/>
    </source>
</evidence>
<dbReference type="SUPFAM" id="SSF51445">
    <property type="entry name" value="(Trans)glycosidases"/>
    <property type="match status" value="1"/>
</dbReference>
<name>A0A1Y4QHR6_9FIRM</name>
<dbReference type="Proteomes" id="UP000196258">
    <property type="component" value="Unassembled WGS sequence"/>
</dbReference>
<dbReference type="Gene3D" id="3.30.379.10">
    <property type="entry name" value="Chitobiase/beta-hexosaminidase domain 2-like"/>
    <property type="match status" value="1"/>
</dbReference>
<dbReference type="InterPro" id="IPR029018">
    <property type="entry name" value="Hex-like_dom2"/>
</dbReference>
<dbReference type="EMBL" id="NFLB01000009">
    <property type="protein sequence ID" value="OUQ04767.1"/>
    <property type="molecule type" value="Genomic_DNA"/>
</dbReference>
<evidence type="ECO:0000256" key="3">
    <source>
        <dbReference type="PROSITE-ProRule" id="PRU01353"/>
    </source>
</evidence>
<dbReference type="RefSeq" id="WP_087256875.1">
    <property type="nucleotide sequence ID" value="NZ_NFLB01000009.1"/>
</dbReference>
<dbReference type="Pfam" id="PF00754">
    <property type="entry name" value="F5_F8_type_C"/>
    <property type="match status" value="2"/>
</dbReference>
<dbReference type="InterPro" id="IPR008979">
    <property type="entry name" value="Galactose-bd-like_sf"/>
</dbReference>
<keyword evidence="4" id="KW-0175">Coiled coil</keyword>
<evidence type="ECO:0000313" key="8">
    <source>
        <dbReference type="EMBL" id="OUQ04767.1"/>
    </source>
</evidence>
<dbReference type="SUPFAM" id="SSF55545">
    <property type="entry name" value="beta-N-acetylhexosaminidase-like domain"/>
    <property type="match status" value="1"/>
</dbReference>
<dbReference type="GO" id="GO:0009100">
    <property type="term" value="P:glycoprotein metabolic process"/>
    <property type="evidence" value="ECO:0007669"/>
    <property type="project" value="TreeGrafter"/>
</dbReference>
<dbReference type="PANTHER" id="PTHR13170">
    <property type="entry name" value="O-GLCNACASE"/>
    <property type="match status" value="1"/>
</dbReference>
<dbReference type="InterPro" id="IPR011496">
    <property type="entry name" value="O-GlcNAcase_cat"/>
</dbReference>
<dbReference type="InterPro" id="IPR000421">
    <property type="entry name" value="FA58C"/>
</dbReference>
<dbReference type="Gene3D" id="2.60.120.260">
    <property type="entry name" value="Galactose-binding domain-like"/>
    <property type="match status" value="3"/>
</dbReference>
<organism evidence="8 9">
    <name type="scientific">Thomasclavelia spiroformis</name>
    <dbReference type="NCBI Taxonomy" id="29348"/>
    <lineage>
        <taxon>Bacteria</taxon>
        <taxon>Bacillati</taxon>
        <taxon>Bacillota</taxon>
        <taxon>Erysipelotrichia</taxon>
        <taxon>Erysipelotrichales</taxon>
        <taxon>Coprobacillaceae</taxon>
        <taxon>Thomasclavelia</taxon>
    </lineage>
</organism>
<dbReference type="InterPro" id="IPR013780">
    <property type="entry name" value="Glyco_hydro_b"/>
</dbReference>
<dbReference type="Gene3D" id="1.20.58.460">
    <property type="entry name" value="Hyaluronidase post-catalytic domain-like"/>
    <property type="match status" value="1"/>
</dbReference>
<sequence>MRKQGSKLLLVVLTFFMIFGCVNVYPVKAKTTQKEYEIYPKPHSINYEDGNYSIDAINIVYENGIDADTKTRLNEILTTHEIEGSVSKEIQNGKTNILVGINNSGEFVDEYVKVNYSLNDSDLFSKLDSYLLTSRNGIITILGKDSDAAFYGITSLYHIFNQLDNNSIYNFTIEDYADVASRGFIEGYYGNPWSTEDRVQLMKWGGYYKLNSYFYAPKDDPKHNAKWRELYSQEEIETKIKPLAKAGNESKCRFVFALHPYMNNPIRYNSEDNYQADLKVMQAKFAQVIEAGVRQIAILADDAGNVGSQNYIRTLNDMTAWIKEMQKTYPDLKLTLPFCTQEYMYNGESYYRDFPENVQIVMTGGRIWGEVSQSFTNTFTNNTGRGPYLWINWPCTDNSKKHLIMGGYDTFLHPNVDPEKIQGIVLNPMQQSEPSKVAIFGNACYSWNIWESKEEANQCWNDSFKYVDHNNSTETEASNALRELSKHMINQNMDSRVTALQESVDLKDRLTTFKDLLNKDATIDEEVIDDLINEFKILQNATKVYRENAGDKRIKDQIVYWLNCWDDTTNAALSFLNGIKVLQQGADNSLIWENFSAGQSAFAKSKTYGFHYVDHLEYAEVGVQHIVPFIRAMESYLSLKVSTIVDPDKQVISVITNRNDTPTQSTDLMLDGKDDTFAQWKTPNSSKVGEYVGITYTKSIDLKEVKFLMSNSATNNKNTFAKAKLQYTEDGKIWKDIEGSEVGNKALQVSATGLNLSVKGIRVICSEATPDIWLAIREIYVNGKSINNAEDQFNPTVIKTNTYRVYQSYNESNLTDGNDNTFVWYQTNSGDMSLAGDYVGLDLGKVVPIDNVRFIMGNGDYWSNYDLEYSLDGNEYTKFKSYSQDTSKKVVEEDFNGIQARYVRVKNTKDKHTWLKMSAFEVTPILSSGNVDTNNDDLKSITIDITNDTGSITPSDNITLNPQEYIGLTLPRIRDLSNIDLQLVNGEDLTLQVSKNNVDWQNIDSNELPDGRYIRLINQTDKAITFNITKFVVTSFEITTPSLYDTNFGITPGWGESEDCRDNGAAFDNNIDTITEFGTLPQKGQYAIYDLGQVRNINKIAMYCQDSAVNYLRDAEILISNDLNEWTKVITIGDGIENKNDANVKCIDSDAGYKASSTYPNKVYVEGNANNIEARYLKILVTATNNNRAVVFNEIVINDGEYVKVSNNPTFASNVIEEAGFVPENMFDGDLTSAYKPNTKEAGYISYILSEKLDVKKMNIVQSGSVSKAKVLVLVDQDDQRQWVEVGTLDKSLNEIYLPFWNNIYELKIEWEANNIPTIAEIVLLNDSKYGVDHSELTNYINSLEINELEYTASSYQAFSKVLAEAKAINSDNNSSASSVDKALADLKEAVNNLVKRGNTQLIKDKLTEIEALIETDYSPESWQKLQVVVNEASELLNKDTAEITLEEVSEIVNKLDEAISNLEIKADKSLLQIAIEEAKKITDEQLNKVVPIVVEEFKAALKEATEILADDNATQSKINASFDRLASVMQKLEFYKGDKKALQELVNKIELLNSNDFTKTSWDQLMPVLNIANQVLANENALVKEVNDAYEALVRAYLNLRYKPNKDLLEDLINTASKLNAKDYTVETYNLLQTALKEANNVLTSETASQEQINQAYNNLNNAIKNLVKVNQETSSKQTALKTGDISITPFVLLAMLSIVCLLTIRKKENI</sequence>
<dbReference type="Pfam" id="PF02838">
    <property type="entry name" value="Glyco_hydro_20b"/>
    <property type="match status" value="1"/>
</dbReference>
<protein>
    <recommendedName>
        <fullName evidence="10">Beta-N-acetylglucosaminidase</fullName>
    </recommendedName>
</protein>
<dbReference type="SUPFAM" id="SSF140657">
    <property type="entry name" value="Hyaluronidase post-catalytic domain-like"/>
    <property type="match status" value="1"/>
</dbReference>
<dbReference type="Gene3D" id="2.60.40.1180">
    <property type="entry name" value="Golgi alpha-mannosidase II"/>
    <property type="match status" value="1"/>
</dbReference>
<dbReference type="PROSITE" id="PS52009">
    <property type="entry name" value="GH84"/>
    <property type="match status" value="1"/>
</dbReference>
<keyword evidence="1 3" id="KW-0378">Hydrolase</keyword>
<dbReference type="Pfam" id="PF07554">
    <property type="entry name" value="FIVAR"/>
    <property type="match status" value="5"/>
</dbReference>
<feature type="active site" description="Proton donor" evidence="3">
    <location>
        <position position="302"/>
    </location>
</feature>
<evidence type="ECO:0000256" key="2">
    <source>
        <dbReference type="ARBA" id="ARBA00023295"/>
    </source>
</evidence>
<dbReference type="GO" id="GO:0005975">
    <property type="term" value="P:carbohydrate metabolic process"/>
    <property type="evidence" value="ECO:0007669"/>
    <property type="project" value="UniProtKB-ARBA"/>
</dbReference>
<dbReference type="Gene3D" id="1.20.1270.90">
    <property type="entry name" value="AF1782-like"/>
    <property type="match status" value="1"/>
</dbReference>
<keyword evidence="5" id="KW-1133">Transmembrane helix</keyword>
<evidence type="ECO:0000256" key="1">
    <source>
        <dbReference type="ARBA" id="ARBA00022801"/>
    </source>
</evidence>
<proteinExistence type="inferred from homology"/>
<gene>
    <name evidence="8" type="ORF">B5E91_08765</name>
</gene>
<dbReference type="Gene3D" id="1.20.1270.70">
    <property type="entry name" value="Designed single chain three-helix bundle"/>
    <property type="match status" value="4"/>
</dbReference>
<dbReference type="InterPro" id="IPR017853">
    <property type="entry name" value="GH"/>
</dbReference>
<evidence type="ECO:0000259" key="6">
    <source>
        <dbReference type="PROSITE" id="PS50022"/>
    </source>
</evidence>
<comment type="caution">
    <text evidence="8">The sequence shown here is derived from an EMBL/GenBank/DDBJ whole genome shotgun (WGS) entry which is preliminary data.</text>
</comment>
<dbReference type="PROSITE" id="PS51257">
    <property type="entry name" value="PROKAR_LIPOPROTEIN"/>
    <property type="match status" value="1"/>
</dbReference>
<keyword evidence="5" id="KW-0812">Transmembrane</keyword>
<feature type="coiled-coil region" evidence="4">
    <location>
        <begin position="1439"/>
        <end position="1466"/>
    </location>
</feature>
<dbReference type="Gene3D" id="3.20.20.80">
    <property type="entry name" value="Glycosidases"/>
    <property type="match status" value="1"/>
</dbReference>
<evidence type="ECO:0008006" key="10">
    <source>
        <dbReference type="Google" id="ProtNLM"/>
    </source>
</evidence>
<comment type="similarity">
    <text evidence="3">Belongs to the glycosyl hydrolase 84 family.</text>
</comment>
<keyword evidence="2 3" id="KW-0326">Glycosidase</keyword>
<dbReference type="SUPFAM" id="SSF49785">
    <property type="entry name" value="Galactose-binding domain-like"/>
    <property type="match status" value="3"/>
</dbReference>